<keyword evidence="3" id="KW-0687">Ribonucleoprotein</keyword>
<dbReference type="OrthoDB" id="274752at2759"/>
<dbReference type="AlphaFoldDB" id="A0A8H2W325"/>
<dbReference type="EMBL" id="CAJHIA010000036">
    <property type="protein sequence ID" value="CAD6451350.1"/>
    <property type="molecule type" value="Genomic_DNA"/>
</dbReference>
<dbReference type="Proteomes" id="UP000624404">
    <property type="component" value="Unassembled WGS sequence"/>
</dbReference>
<keyword evidence="2" id="KW-0689">Ribosomal protein</keyword>
<evidence type="ECO:0000256" key="1">
    <source>
        <dbReference type="ARBA" id="ARBA00010254"/>
    </source>
</evidence>
<name>A0A8H2W325_9HELO</name>
<dbReference type="GO" id="GO:0003735">
    <property type="term" value="F:structural constituent of ribosome"/>
    <property type="evidence" value="ECO:0007669"/>
    <property type="project" value="InterPro"/>
</dbReference>
<dbReference type="GO" id="GO:0005739">
    <property type="term" value="C:mitochondrion"/>
    <property type="evidence" value="ECO:0007669"/>
    <property type="project" value="TreeGrafter"/>
</dbReference>
<accession>A0A8H2W325</accession>
<dbReference type="InterPro" id="IPR012340">
    <property type="entry name" value="NA-bd_OB-fold"/>
</dbReference>
<dbReference type="GO" id="GO:0006412">
    <property type="term" value="P:translation"/>
    <property type="evidence" value="ECO:0007669"/>
    <property type="project" value="InterPro"/>
</dbReference>
<dbReference type="PANTHER" id="PTHR10744">
    <property type="entry name" value="40S RIBOSOMAL PROTEIN S11 FAMILY MEMBER"/>
    <property type="match status" value="1"/>
</dbReference>
<organism evidence="4 5">
    <name type="scientific">Sclerotinia trifoliorum</name>
    <dbReference type="NCBI Taxonomy" id="28548"/>
    <lineage>
        <taxon>Eukaryota</taxon>
        <taxon>Fungi</taxon>
        <taxon>Dikarya</taxon>
        <taxon>Ascomycota</taxon>
        <taxon>Pezizomycotina</taxon>
        <taxon>Leotiomycetes</taxon>
        <taxon>Helotiales</taxon>
        <taxon>Sclerotiniaceae</taxon>
        <taxon>Sclerotinia</taxon>
    </lineage>
</organism>
<dbReference type="InterPro" id="IPR000266">
    <property type="entry name" value="Ribosomal_uS17"/>
</dbReference>
<dbReference type="SUPFAM" id="SSF50249">
    <property type="entry name" value="Nucleic acid-binding proteins"/>
    <property type="match status" value="1"/>
</dbReference>
<sequence length="172" mass="19276">MPIQRAIKPAANAAAHASRQINAVVVSSGFMQKTVKVRIGKQVWNKHLQKKFNATEHLLVHDPNSSLNTGDVISISPGWRTSKGVHHVVSSIIAPFGKPISERPPIPTAEERIAERERKLMAKDIRKGRWGRWGFDMDPRGIEGGEWYVEGWRNEEVVKADDSVNGEEVRLV</sequence>
<evidence type="ECO:0000256" key="3">
    <source>
        <dbReference type="ARBA" id="ARBA00023274"/>
    </source>
</evidence>
<dbReference type="Pfam" id="PF00366">
    <property type="entry name" value="Ribosomal_S17"/>
    <property type="match status" value="1"/>
</dbReference>
<dbReference type="PANTHER" id="PTHR10744:SF1">
    <property type="entry name" value="SMALL RIBOSOMAL SUBUNIT PROTEIN US17M"/>
    <property type="match status" value="1"/>
</dbReference>
<keyword evidence="5" id="KW-1185">Reference proteome</keyword>
<dbReference type="Gene3D" id="2.40.50.140">
    <property type="entry name" value="Nucleic acid-binding proteins"/>
    <property type="match status" value="1"/>
</dbReference>
<evidence type="ECO:0000256" key="2">
    <source>
        <dbReference type="ARBA" id="ARBA00022980"/>
    </source>
</evidence>
<comment type="similarity">
    <text evidence="1">Belongs to the universal ribosomal protein uS17 family.</text>
</comment>
<evidence type="ECO:0000313" key="4">
    <source>
        <dbReference type="EMBL" id="CAD6451350.1"/>
    </source>
</evidence>
<protein>
    <submittedName>
        <fullName evidence="4">A3b2af51-bbdb-4d08-b25f-8136e8308e03</fullName>
    </submittedName>
</protein>
<proteinExistence type="inferred from homology"/>
<dbReference type="GO" id="GO:0005840">
    <property type="term" value="C:ribosome"/>
    <property type="evidence" value="ECO:0007669"/>
    <property type="project" value="UniProtKB-KW"/>
</dbReference>
<gene>
    <name evidence="4" type="ORF">SCLTRI_LOCUS9521</name>
</gene>
<reference evidence="4" key="1">
    <citation type="submission" date="2020-10" db="EMBL/GenBank/DDBJ databases">
        <authorList>
            <person name="Kusch S."/>
        </authorList>
    </citation>
    <scope>NUCLEOTIDE SEQUENCE</scope>
    <source>
        <strain evidence="4">SwB9</strain>
    </source>
</reference>
<comment type="caution">
    <text evidence="4">The sequence shown here is derived from an EMBL/GenBank/DDBJ whole genome shotgun (WGS) entry which is preliminary data.</text>
</comment>
<evidence type="ECO:0000313" key="5">
    <source>
        <dbReference type="Proteomes" id="UP000624404"/>
    </source>
</evidence>
<dbReference type="GO" id="GO:1990904">
    <property type="term" value="C:ribonucleoprotein complex"/>
    <property type="evidence" value="ECO:0007669"/>
    <property type="project" value="UniProtKB-KW"/>
</dbReference>